<proteinExistence type="predicted"/>
<reference evidence="1" key="1">
    <citation type="submission" date="2024-03" db="EMBL/GenBank/DDBJ databases">
        <authorList>
            <consortium name="ELIXIR-Norway"/>
            <consortium name="Elixir Norway"/>
        </authorList>
    </citation>
    <scope>NUCLEOTIDE SEQUENCE</scope>
</reference>
<dbReference type="Proteomes" id="UP001497522">
    <property type="component" value="Chromosome 9"/>
</dbReference>
<name>A0ABP1C3A0_9BRYO</name>
<keyword evidence="2" id="KW-1185">Reference proteome</keyword>
<evidence type="ECO:0000313" key="2">
    <source>
        <dbReference type="Proteomes" id="UP001497522"/>
    </source>
</evidence>
<organism evidence="1 2">
    <name type="scientific">Sphagnum jensenii</name>
    <dbReference type="NCBI Taxonomy" id="128206"/>
    <lineage>
        <taxon>Eukaryota</taxon>
        <taxon>Viridiplantae</taxon>
        <taxon>Streptophyta</taxon>
        <taxon>Embryophyta</taxon>
        <taxon>Bryophyta</taxon>
        <taxon>Sphagnophytina</taxon>
        <taxon>Sphagnopsida</taxon>
        <taxon>Sphagnales</taxon>
        <taxon>Sphagnaceae</taxon>
        <taxon>Sphagnum</taxon>
    </lineage>
</organism>
<protein>
    <submittedName>
        <fullName evidence="1">Uncharacterized protein</fullName>
    </submittedName>
</protein>
<gene>
    <name evidence="1" type="ORF">CSSPJE1EN2_LOCUS24031</name>
</gene>
<sequence length="213" mass="22889">MAQQGKDYLQSMLTHRVCNCWLVQKLSCRATQPLTAIAVKYVDAASTYQAVDATVSSGYAVAEQLVVTKNTKVQIASDTCVAAAHQLEEATSLAIDQVQAAHDTTIQIGQLAYNIAVERSAHAYDYATSTVKIATTARDATLRTAFDNFNVVADKAMVAKDTTMEVVADACRLAADKATTTKATSLQSGAIGLPNCGRYHHASLQLRNWQRCG</sequence>
<dbReference type="EMBL" id="OZ023710">
    <property type="protein sequence ID" value="CAK9882780.1"/>
    <property type="molecule type" value="Genomic_DNA"/>
</dbReference>
<accession>A0ABP1C3A0</accession>
<evidence type="ECO:0000313" key="1">
    <source>
        <dbReference type="EMBL" id="CAK9882780.1"/>
    </source>
</evidence>